<evidence type="ECO:0000256" key="6">
    <source>
        <dbReference type="ARBA" id="ARBA00022777"/>
    </source>
</evidence>
<name>A0A941D410_9MICO</name>
<dbReference type="PANTHER" id="PTHR43442">
    <property type="entry name" value="GLUCONOKINASE-RELATED"/>
    <property type="match status" value="1"/>
</dbReference>
<dbReference type="Proteomes" id="UP000677016">
    <property type="component" value="Unassembled WGS sequence"/>
</dbReference>
<protein>
    <recommendedName>
        <fullName evidence="3 9">Gluconokinase</fullName>
        <ecNumber evidence="3 9">2.7.1.12</ecNumber>
    </recommendedName>
</protein>
<keyword evidence="4 9" id="KW-0808">Transferase</keyword>
<evidence type="ECO:0000313" key="11">
    <source>
        <dbReference type="Proteomes" id="UP000677016"/>
    </source>
</evidence>
<evidence type="ECO:0000256" key="5">
    <source>
        <dbReference type="ARBA" id="ARBA00022741"/>
    </source>
</evidence>
<dbReference type="Pfam" id="PF01202">
    <property type="entry name" value="SKI"/>
    <property type="match status" value="1"/>
</dbReference>
<keyword evidence="7 9" id="KW-0067">ATP-binding</keyword>
<dbReference type="GO" id="GO:0005737">
    <property type="term" value="C:cytoplasm"/>
    <property type="evidence" value="ECO:0007669"/>
    <property type="project" value="TreeGrafter"/>
</dbReference>
<dbReference type="RefSeq" id="WP_211600792.1">
    <property type="nucleotide sequence ID" value="NZ_JAGSNF010000001.1"/>
</dbReference>
<accession>A0A941D410</accession>
<comment type="similarity">
    <text evidence="2 9">Belongs to the gluconokinase GntK/GntV family.</text>
</comment>
<proteinExistence type="inferred from homology"/>
<comment type="pathway">
    <text evidence="1">Carbohydrate acid metabolism.</text>
</comment>
<dbReference type="InterPro" id="IPR031322">
    <property type="entry name" value="Shikimate/glucono_kinase"/>
</dbReference>
<dbReference type="AlphaFoldDB" id="A0A941D410"/>
<dbReference type="InterPro" id="IPR006001">
    <property type="entry name" value="Therm_gnt_kin"/>
</dbReference>
<evidence type="ECO:0000256" key="4">
    <source>
        <dbReference type="ARBA" id="ARBA00022679"/>
    </source>
</evidence>
<comment type="catalytic activity">
    <reaction evidence="8 9">
        <text>D-gluconate + ATP = 6-phospho-D-gluconate + ADP + H(+)</text>
        <dbReference type="Rhea" id="RHEA:19433"/>
        <dbReference type="ChEBI" id="CHEBI:15378"/>
        <dbReference type="ChEBI" id="CHEBI:18391"/>
        <dbReference type="ChEBI" id="CHEBI:30616"/>
        <dbReference type="ChEBI" id="CHEBI:58759"/>
        <dbReference type="ChEBI" id="CHEBI:456216"/>
        <dbReference type="EC" id="2.7.1.12"/>
    </reaction>
</comment>
<dbReference type="EC" id="2.7.1.12" evidence="3 9"/>
<evidence type="ECO:0000256" key="3">
    <source>
        <dbReference type="ARBA" id="ARBA00012054"/>
    </source>
</evidence>
<evidence type="ECO:0000256" key="8">
    <source>
        <dbReference type="ARBA" id="ARBA00048090"/>
    </source>
</evidence>
<dbReference type="GO" id="GO:0005975">
    <property type="term" value="P:carbohydrate metabolic process"/>
    <property type="evidence" value="ECO:0007669"/>
    <property type="project" value="InterPro"/>
</dbReference>
<keyword evidence="5 9" id="KW-0547">Nucleotide-binding</keyword>
<organism evidence="10 11">
    <name type="scientific">Phycicoccus avicenniae</name>
    <dbReference type="NCBI Taxonomy" id="2828860"/>
    <lineage>
        <taxon>Bacteria</taxon>
        <taxon>Bacillati</taxon>
        <taxon>Actinomycetota</taxon>
        <taxon>Actinomycetes</taxon>
        <taxon>Micrococcales</taxon>
        <taxon>Intrasporangiaceae</taxon>
        <taxon>Phycicoccus</taxon>
    </lineage>
</organism>
<evidence type="ECO:0000313" key="10">
    <source>
        <dbReference type="EMBL" id="MBR7741704.1"/>
    </source>
</evidence>
<dbReference type="EMBL" id="JAGSNF010000001">
    <property type="protein sequence ID" value="MBR7741704.1"/>
    <property type="molecule type" value="Genomic_DNA"/>
</dbReference>
<sequence length="169" mass="18176">MGASGCGKSVVGEAVAVRLTAPFVDADDLHSAEARASMSAGRPLDDQARAPWLRRVVARMERETRSAGAVVVACSALRRRYRDVLRGADMVDVVFVHLEGSRALLDTRMRTRDHFMPPALLDSQLSTLEPLAPDERGAVVAPEGTVDDVVAVALEHLRALAPGRATLLR</sequence>
<dbReference type="Gene3D" id="3.40.50.300">
    <property type="entry name" value="P-loop containing nucleotide triphosphate hydrolases"/>
    <property type="match status" value="1"/>
</dbReference>
<comment type="caution">
    <text evidence="10">The sequence shown here is derived from an EMBL/GenBank/DDBJ whole genome shotgun (WGS) entry which is preliminary data.</text>
</comment>
<dbReference type="SUPFAM" id="SSF52540">
    <property type="entry name" value="P-loop containing nucleoside triphosphate hydrolases"/>
    <property type="match status" value="1"/>
</dbReference>
<dbReference type="CDD" id="cd02021">
    <property type="entry name" value="GntK"/>
    <property type="match status" value="1"/>
</dbReference>
<dbReference type="GO" id="GO:0046316">
    <property type="term" value="F:gluconokinase activity"/>
    <property type="evidence" value="ECO:0007669"/>
    <property type="project" value="UniProtKB-EC"/>
</dbReference>
<gene>
    <name evidence="10" type="ORF">KC207_00145</name>
</gene>
<evidence type="ECO:0000256" key="1">
    <source>
        <dbReference type="ARBA" id="ARBA00004761"/>
    </source>
</evidence>
<evidence type="ECO:0000256" key="7">
    <source>
        <dbReference type="ARBA" id="ARBA00022840"/>
    </source>
</evidence>
<reference evidence="10" key="1">
    <citation type="submission" date="2021-04" db="EMBL/GenBank/DDBJ databases">
        <title>Phycicoccus avicenniae sp. nov., a novel endophytic actinomycetes isolated from branch of Avicennia mariana.</title>
        <authorList>
            <person name="Tuo L."/>
        </authorList>
    </citation>
    <scope>NUCLEOTIDE SEQUENCE</scope>
    <source>
        <strain evidence="10">BSK3Z-2</strain>
    </source>
</reference>
<dbReference type="NCBIfam" id="TIGR01313">
    <property type="entry name" value="therm_gnt_kin"/>
    <property type="match status" value="1"/>
</dbReference>
<keyword evidence="6 9" id="KW-0418">Kinase</keyword>
<dbReference type="InterPro" id="IPR027417">
    <property type="entry name" value="P-loop_NTPase"/>
</dbReference>
<evidence type="ECO:0000256" key="2">
    <source>
        <dbReference type="ARBA" id="ARBA00008420"/>
    </source>
</evidence>
<dbReference type="GO" id="GO:0005524">
    <property type="term" value="F:ATP binding"/>
    <property type="evidence" value="ECO:0007669"/>
    <property type="project" value="UniProtKB-KW"/>
</dbReference>
<evidence type="ECO:0000256" key="9">
    <source>
        <dbReference type="RuleBase" id="RU363066"/>
    </source>
</evidence>
<dbReference type="PANTHER" id="PTHR43442:SF3">
    <property type="entry name" value="GLUCONOKINASE-RELATED"/>
    <property type="match status" value="1"/>
</dbReference>
<keyword evidence="11" id="KW-1185">Reference proteome</keyword>